<sequence>MINLGVIQRLDVDLANWTPAAPPWATPPPGDFVGSPPEPIRILAPSLGVSDVGLAKVCRAAGIPTPPRGWWAKLQHGKPLPTRPPLPDRPNQTDRVVIVPSPPKPPPSLAAQALAAALAKAEPIPAPKDLRHAHAIVRSWIDENLGRCREARQRGWGLEYIEDLTSPLAQRRLRLTSAVLRALERKSLVVGTERGLLTATDGDETLPFALYERSKIVHWPATEDERRWDPKRQTVRATVPAGDLVVKIRESLSIQTEFKELTTPLEGQLPAVVASIEAGLEALAERRRFDAKRRADWAAAEAERRRETAYRQAEEALCKRLLDQAERHREAEAIRAYIAATAASPVAASQDFPGWR</sequence>
<proteinExistence type="predicted"/>
<evidence type="ECO:0000313" key="1">
    <source>
        <dbReference type="EMBL" id="KAK3675416.1"/>
    </source>
</evidence>
<protein>
    <submittedName>
        <fullName evidence="1">Uncharacterized protein</fullName>
    </submittedName>
</protein>
<feature type="non-terminal residue" evidence="1">
    <location>
        <position position="356"/>
    </location>
</feature>
<organism evidence="1 2">
    <name type="scientific">Vermiconidia calcicola</name>
    <dbReference type="NCBI Taxonomy" id="1690605"/>
    <lineage>
        <taxon>Eukaryota</taxon>
        <taxon>Fungi</taxon>
        <taxon>Dikarya</taxon>
        <taxon>Ascomycota</taxon>
        <taxon>Pezizomycotina</taxon>
        <taxon>Dothideomycetes</taxon>
        <taxon>Dothideomycetidae</taxon>
        <taxon>Mycosphaerellales</taxon>
        <taxon>Extremaceae</taxon>
        <taxon>Vermiconidia</taxon>
    </lineage>
</organism>
<comment type="caution">
    <text evidence="1">The sequence shown here is derived from an EMBL/GenBank/DDBJ whole genome shotgun (WGS) entry which is preliminary data.</text>
</comment>
<accession>A0ACC3MA15</accession>
<dbReference type="Proteomes" id="UP001281147">
    <property type="component" value="Unassembled WGS sequence"/>
</dbReference>
<evidence type="ECO:0000313" key="2">
    <source>
        <dbReference type="Proteomes" id="UP001281147"/>
    </source>
</evidence>
<gene>
    <name evidence="1" type="ORF">LTR37_021555</name>
</gene>
<keyword evidence="2" id="KW-1185">Reference proteome</keyword>
<dbReference type="EMBL" id="JAUTXU010000838">
    <property type="protein sequence ID" value="KAK3675416.1"/>
    <property type="molecule type" value="Genomic_DNA"/>
</dbReference>
<reference evidence="1" key="1">
    <citation type="submission" date="2023-07" db="EMBL/GenBank/DDBJ databases">
        <title>Black Yeasts Isolated from many extreme environments.</title>
        <authorList>
            <person name="Coleine C."/>
            <person name="Stajich J.E."/>
            <person name="Selbmann L."/>
        </authorList>
    </citation>
    <scope>NUCLEOTIDE SEQUENCE</scope>
    <source>
        <strain evidence="1">CCFEE 5714</strain>
    </source>
</reference>
<name>A0ACC3MA15_9PEZI</name>